<dbReference type="EMBL" id="VMNH01000031">
    <property type="protein sequence ID" value="TVO69557.1"/>
    <property type="molecule type" value="Genomic_DNA"/>
</dbReference>
<feature type="binding site" evidence="16">
    <location>
        <position position="69"/>
    </location>
    <ligand>
        <name>Zn(2+)</name>
        <dbReference type="ChEBI" id="CHEBI:29105"/>
        <note>catalytic</note>
    </ligand>
</feature>
<dbReference type="Pfam" id="PF01872">
    <property type="entry name" value="RibD_C"/>
    <property type="match status" value="1"/>
</dbReference>
<evidence type="ECO:0000259" key="17">
    <source>
        <dbReference type="PROSITE" id="PS51747"/>
    </source>
</evidence>
<feature type="binding site" evidence="15">
    <location>
        <begin position="297"/>
        <end position="303"/>
    </location>
    <ligand>
        <name>NADP(+)</name>
        <dbReference type="ChEBI" id="CHEBI:58349"/>
    </ligand>
</feature>
<keyword evidence="7 13" id="KW-0479">Metal-binding</keyword>
<comment type="function">
    <text evidence="1 13">Converts 2,5-diamino-6-(ribosylamino)-4(3h)-pyrimidinone 5'-phosphate into 5-amino-6-(ribosylamino)-2,4(1h,3h)-pyrimidinedione 5'-phosphate.</text>
</comment>
<dbReference type="InterPro" id="IPR016192">
    <property type="entry name" value="APOBEC/CMP_deaminase_Zn-bd"/>
</dbReference>
<dbReference type="OrthoDB" id="9800865at2"/>
<dbReference type="InterPro" id="IPR024072">
    <property type="entry name" value="DHFR-like_dom_sf"/>
</dbReference>
<dbReference type="PIRSF" id="PIRSF006769">
    <property type="entry name" value="RibD"/>
    <property type="match status" value="1"/>
</dbReference>
<gene>
    <name evidence="18" type="primary">ribD</name>
    <name evidence="18" type="ORF">FHP88_18020</name>
</gene>
<dbReference type="Proteomes" id="UP000316649">
    <property type="component" value="Unassembled WGS sequence"/>
</dbReference>
<evidence type="ECO:0000256" key="5">
    <source>
        <dbReference type="ARBA" id="ARBA00007417"/>
    </source>
</evidence>
<evidence type="ECO:0000256" key="9">
    <source>
        <dbReference type="ARBA" id="ARBA00022833"/>
    </source>
</evidence>
<feature type="binding site" evidence="15">
    <location>
        <position position="190"/>
    </location>
    <ligand>
        <name>NADP(+)</name>
        <dbReference type="ChEBI" id="CHEBI:58349"/>
    </ligand>
</feature>
<evidence type="ECO:0000256" key="12">
    <source>
        <dbReference type="ARBA" id="ARBA00023268"/>
    </source>
</evidence>
<keyword evidence="19" id="KW-1185">Reference proteome</keyword>
<comment type="cofactor">
    <cofactor evidence="13 16">
        <name>Zn(2+)</name>
        <dbReference type="ChEBI" id="CHEBI:29105"/>
    </cofactor>
    <text evidence="13 16">Binds 1 zinc ion.</text>
</comment>
<dbReference type="GO" id="GO:0008703">
    <property type="term" value="F:5-amino-6-(5-phosphoribosylamino)uracil reductase activity"/>
    <property type="evidence" value="ECO:0007669"/>
    <property type="project" value="UniProtKB-EC"/>
</dbReference>
<dbReference type="PANTHER" id="PTHR38011">
    <property type="entry name" value="DIHYDROFOLATE REDUCTASE FAMILY PROTEIN (AFU_ORTHOLOGUE AFUA_8G06820)"/>
    <property type="match status" value="1"/>
</dbReference>
<evidence type="ECO:0000256" key="2">
    <source>
        <dbReference type="ARBA" id="ARBA00004882"/>
    </source>
</evidence>
<comment type="catalytic activity">
    <reaction evidence="13">
        <text>5-amino-6-(5-phospho-D-ribitylamino)uracil + NADP(+) = 5-amino-6-(5-phospho-D-ribosylamino)uracil + NADPH + H(+)</text>
        <dbReference type="Rhea" id="RHEA:17845"/>
        <dbReference type="ChEBI" id="CHEBI:15378"/>
        <dbReference type="ChEBI" id="CHEBI:57783"/>
        <dbReference type="ChEBI" id="CHEBI:58349"/>
        <dbReference type="ChEBI" id="CHEBI:58421"/>
        <dbReference type="ChEBI" id="CHEBI:58453"/>
        <dbReference type="EC" id="1.1.1.193"/>
    </reaction>
</comment>
<comment type="caution">
    <text evidence="18">The sequence shown here is derived from an EMBL/GenBank/DDBJ whole genome shotgun (WGS) entry which is preliminary data.</text>
</comment>
<evidence type="ECO:0000256" key="16">
    <source>
        <dbReference type="PIRSR" id="PIRSR006769-3"/>
    </source>
</evidence>
<dbReference type="InterPro" id="IPR002125">
    <property type="entry name" value="CMP_dCMP_dom"/>
</dbReference>
<proteinExistence type="inferred from homology"/>
<evidence type="ECO:0000313" key="19">
    <source>
        <dbReference type="Proteomes" id="UP000316649"/>
    </source>
</evidence>
<dbReference type="InterPro" id="IPR002734">
    <property type="entry name" value="RibDG_C"/>
</dbReference>
<dbReference type="Pfam" id="PF00383">
    <property type="entry name" value="dCMP_cyt_deam_1"/>
    <property type="match status" value="1"/>
</dbReference>
<dbReference type="SUPFAM" id="SSF53597">
    <property type="entry name" value="Dihydrofolate reductase-like"/>
    <property type="match status" value="1"/>
</dbReference>
<sequence length="370" mass="39448">MARAIQLADLGRYTTHPNPRVGCVLVKNGKIVGEGFHRRAGEPHAERNALAMAGDQARGATAYVTLEPCCHQGRTPPCSDGLIEAGVQRVVVAMQDPNPRVAGQGMAQLRAAGIQVDEAVLTTEALALNPGFIKRMTVGKPYVRCKLAMSLDGRTAMASGESKWITGDAARLDVQRLRARSDAIVTGIGTVLADDPSMNVRLKATQLPGVDSDDYLLQPLRVVLDPALQMSAEARMLQLPGKTLIVTASTDKTLTHALVDAGAEVMVLPHKEGRVDLSLLLEELTNRGINETLIESGPTLAGAAVAAGLVDELVLYAAPLLMGSDARGLLTMPTLIEMKDRIELEIQDLRMVGRDIRITAHPHVDSTTGS</sequence>
<evidence type="ECO:0000256" key="6">
    <source>
        <dbReference type="ARBA" id="ARBA00022619"/>
    </source>
</evidence>
<comment type="pathway">
    <text evidence="3 13">Cofactor biosynthesis; riboflavin biosynthesis; 5-amino-6-(D-ribitylamino)uracil from GTP: step 3/4.</text>
</comment>
<reference evidence="18 19" key="1">
    <citation type="submission" date="2019-07" db="EMBL/GenBank/DDBJ databases">
        <title>The pathways for chlorine oxyanion respiration interact through the shared metabolite chlorate.</title>
        <authorList>
            <person name="Barnum T.P."/>
            <person name="Cheng Y."/>
            <person name="Hill K.A."/>
            <person name="Lucas L.N."/>
            <person name="Carlson H.K."/>
            <person name="Coates J.D."/>
        </authorList>
    </citation>
    <scope>NUCLEOTIDE SEQUENCE [LARGE SCALE GENOMIC DNA]</scope>
    <source>
        <strain evidence="18 19">BK-1</strain>
    </source>
</reference>
<feature type="binding site" evidence="15">
    <location>
        <position position="162"/>
    </location>
    <ligand>
        <name>substrate</name>
    </ligand>
</feature>
<feature type="binding site" evidence="15">
    <location>
        <position position="164"/>
    </location>
    <ligand>
        <name>NADP(+)</name>
        <dbReference type="ChEBI" id="CHEBI:58349"/>
    </ligand>
</feature>
<keyword evidence="8 13" id="KW-0378">Hydrolase</keyword>
<dbReference type="NCBIfam" id="TIGR00326">
    <property type="entry name" value="eubact_ribD"/>
    <property type="match status" value="1"/>
</dbReference>
<feature type="binding site" evidence="15">
    <location>
        <position position="148"/>
    </location>
    <ligand>
        <name>NADP(+)</name>
        <dbReference type="ChEBI" id="CHEBI:58349"/>
    </ligand>
</feature>
<feature type="binding site" evidence="15">
    <location>
        <position position="178"/>
    </location>
    <ligand>
        <name>substrate</name>
    </ligand>
</feature>
<feature type="domain" description="CMP/dCMP-type deaminase" evidence="17">
    <location>
        <begin position="1"/>
        <end position="117"/>
    </location>
</feature>
<dbReference type="Gene3D" id="3.40.140.10">
    <property type="entry name" value="Cytidine Deaminase, domain 2"/>
    <property type="match status" value="1"/>
</dbReference>
<feature type="binding site" evidence="15">
    <location>
        <position position="201"/>
    </location>
    <ligand>
        <name>substrate</name>
    </ligand>
</feature>
<organism evidence="18 19">
    <name type="scientific">Sedimenticola selenatireducens</name>
    <dbReference type="NCBI Taxonomy" id="191960"/>
    <lineage>
        <taxon>Bacteria</taxon>
        <taxon>Pseudomonadati</taxon>
        <taxon>Pseudomonadota</taxon>
        <taxon>Gammaproteobacteria</taxon>
        <taxon>Chromatiales</taxon>
        <taxon>Sedimenticolaceae</taxon>
        <taxon>Sedimenticola</taxon>
    </lineage>
</organism>
<dbReference type="UniPathway" id="UPA00275">
    <property type="reaction ID" value="UER00401"/>
</dbReference>
<evidence type="ECO:0000256" key="11">
    <source>
        <dbReference type="ARBA" id="ARBA00023002"/>
    </source>
</evidence>
<accession>A0A557RWL5</accession>
<keyword evidence="6 13" id="KW-0686">Riboflavin biosynthesis</keyword>
<comment type="catalytic activity">
    <reaction evidence="13">
        <text>2,5-diamino-6-hydroxy-4-(5-phosphoribosylamino)-pyrimidine + H2O + H(+) = 5-amino-6-(5-phospho-D-ribosylamino)uracil + NH4(+)</text>
        <dbReference type="Rhea" id="RHEA:21868"/>
        <dbReference type="ChEBI" id="CHEBI:15377"/>
        <dbReference type="ChEBI" id="CHEBI:15378"/>
        <dbReference type="ChEBI" id="CHEBI:28938"/>
        <dbReference type="ChEBI" id="CHEBI:58453"/>
        <dbReference type="ChEBI" id="CHEBI:58614"/>
        <dbReference type="EC" id="3.5.4.26"/>
    </reaction>
</comment>
<dbReference type="AlphaFoldDB" id="A0A557RWL5"/>
<evidence type="ECO:0000256" key="13">
    <source>
        <dbReference type="PIRNR" id="PIRNR006769"/>
    </source>
</evidence>
<feature type="binding site" evidence="16">
    <location>
        <position position="44"/>
    </location>
    <ligand>
        <name>Zn(2+)</name>
        <dbReference type="ChEBI" id="CHEBI:29105"/>
        <note>catalytic</note>
    </ligand>
</feature>
<keyword evidence="12" id="KW-0511">Multifunctional enzyme</keyword>
<dbReference type="FunFam" id="3.40.140.10:FF:000025">
    <property type="entry name" value="Riboflavin biosynthesis protein RibD"/>
    <property type="match status" value="1"/>
</dbReference>
<keyword evidence="11 13" id="KW-0560">Oxidoreductase</keyword>
<keyword evidence="10 13" id="KW-0521">NADP</keyword>
<dbReference type="EC" id="1.1.1.193" evidence="13"/>
<feature type="binding site" evidence="15">
    <location>
        <position position="295"/>
    </location>
    <ligand>
        <name>substrate</name>
    </ligand>
</feature>
<dbReference type="EC" id="3.5.4.26" evidence="13"/>
<evidence type="ECO:0000313" key="18">
    <source>
        <dbReference type="EMBL" id="TVO69557.1"/>
    </source>
</evidence>
<comment type="similarity">
    <text evidence="4 13">In the N-terminal section; belongs to the cytidine and deoxycytidylate deaminase family.</text>
</comment>
<dbReference type="PROSITE" id="PS51747">
    <property type="entry name" value="CYT_DCMP_DEAMINASES_2"/>
    <property type="match status" value="1"/>
</dbReference>
<evidence type="ECO:0000256" key="8">
    <source>
        <dbReference type="ARBA" id="ARBA00022801"/>
    </source>
</evidence>
<dbReference type="CDD" id="cd01284">
    <property type="entry name" value="Riboflavin_deaminase-reductase"/>
    <property type="match status" value="1"/>
</dbReference>
<dbReference type="InterPro" id="IPR016193">
    <property type="entry name" value="Cytidine_deaminase-like"/>
</dbReference>
<dbReference type="GO" id="GO:0009231">
    <property type="term" value="P:riboflavin biosynthetic process"/>
    <property type="evidence" value="ECO:0007669"/>
    <property type="project" value="UniProtKB-UniPathway"/>
</dbReference>
<dbReference type="GO" id="GO:0008270">
    <property type="term" value="F:zinc ion binding"/>
    <property type="evidence" value="ECO:0007669"/>
    <property type="project" value="InterPro"/>
</dbReference>
<dbReference type="PROSITE" id="PS00903">
    <property type="entry name" value="CYT_DCMP_DEAMINASES_1"/>
    <property type="match status" value="1"/>
</dbReference>
<dbReference type="GO" id="GO:0050661">
    <property type="term" value="F:NADP binding"/>
    <property type="evidence" value="ECO:0007669"/>
    <property type="project" value="InterPro"/>
</dbReference>
<comment type="similarity">
    <text evidence="5 13">In the C-terminal section; belongs to the HTP reductase family.</text>
</comment>
<comment type="pathway">
    <text evidence="2 13">Cofactor biosynthesis; riboflavin biosynthesis; 5-amino-6-(D-ribitylamino)uracil from GTP: step 2/4.</text>
</comment>
<dbReference type="InterPro" id="IPR004794">
    <property type="entry name" value="Eubact_RibD"/>
</dbReference>
<dbReference type="GO" id="GO:0008835">
    <property type="term" value="F:diaminohydroxyphosphoribosylaminopyrimidine deaminase activity"/>
    <property type="evidence" value="ECO:0007669"/>
    <property type="project" value="UniProtKB-EC"/>
</dbReference>
<evidence type="ECO:0000256" key="14">
    <source>
        <dbReference type="PIRSR" id="PIRSR006769-1"/>
    </source>
</evidence>
<dbReference type="NCBIfam" id="TIGR00227">
    <property type="entry name" value="ribD_Cterm"/>
    <property type="match status" value="1"/>
</dbReference>
<evidence type="ECO:0000256" key="1">
    <source>
        <dbReference type="ARBA" id="ARBA00002151"/>
    </source>
</evidence>
<name>A0A557RWL5_9GAMM</name>
<feature type="binding site" evidence="15">
    <location>
        <position position="194"/>
    </location>
    <ligand>
        <name>NADP(+)</name>
        <dbReference type="ChEBI" id="CHEBI:58349"/>
    </ligand>
</feature>
<evidence type="ECO:0000256" key="15">
    <source>
        <dbReference type="PIRSR" id="PIRSR006769-2"/>
    </source>
</evidence>
<dbReference type="SUPFAM" id="SSF53927">
    <property type="entry name" value="Cytidine deaminase-like"/>
    <property type="match status" value="1"/>
</dbReference>
<feature type="binding site" evidence="16">
    <location>
        <position position="78"/>
    </location>
    <ligand>
        <name>Zn(2+)</name>
        <dbReference type="ChEBI" id="CHEBI:29105"/>
        <note>catalytic</note>
    </ligand>
</feature>
<protein>
    <recommendedName>
        <fullName evidence="13">Riboflavin biosynthesis protein RibD</fullName>
    </recommendedName>
    <domain>
        <recommendedName>
            <fullName evidence="13">Diaminohydroxyphosphoribosylaminopyrimidine deaminase</fullName>
            <shortName evidence="13">DRAP deaminase</shortName>
            <ecNumber evidence="13">3.5.4.26</ecNumber>
        </recommendedName>
        <alternativeName>
            <fullName evidence="13">Riboflavin-specific deaminase</fullName>
        </alternativeName>
    </domain>
    <domain>
        <recommendedName>
            <fullName evidence="13">5-amino-6-(5-phosphoribosylamino)uracil reductase</fullName>
            <ecNumber evidence="13">1.1.1.193</ecNumber>
        </recommendedName>
        <alternativeName>
            <fullName evidence="13">HTP reductase</fullName>
        </alternativeName>
    </domain>
</protein>
<dbReference type="InterPro" id="IPR050765">
    <property type="entry name" value="Riboflavin_Biosynth_HTPR"/>
</dbReference>
<evidence type="ECO:0000256" key="4">
    <source>
        <dbReference type="ARBA" id="ARBA00005259"/>
    </source>
</evidence>
<evidence type="ECO:0000256" key="10">
    <source>
        <dbReference type="ARBA" id="ARBA00022857"/>
    </source>
</evidence>
<dbReference type="Gene3D" id="3.40.430.10">
    <property type="entry name" value="Dihydrofolate Reductase, subunit A"/>
    <property type="match status" value="1"/>
</dbReference>
<keyword evidence="9 13" id="KW-0862">Zinc</keyword>
<dbReference type="InterPro" id="IPR011549">
    <property type="entry name" value="RibD_C"/>
</dbReference>
<evidence type="ECO:0000256" key="7">
    <source>
        <dbReference type="ARBA" id="ARBA00022723"/>
    </source>
</evidence>
<feature type="active site" description="Proton donor" evidence="14">
    <location>
        <position position="46"/>
    </location>
</feature>
<dbReference type="PANTHER" id="PTHR38011:SF7">
    <property type="entry name" value="2,5-DIAMINO-6-RIBOSYLAMINO-4(3H)-PYRIMIDINONE 5'-PHOSPHATE REDUCTASE"/>
    <property type="match status" value="1"/>
</dbReference>
<evidence type="ECO:0000256" key="3">
    <source>
        <dbReference type="ARBA" id="ARBA00004910"/>
    </source>
</evidence>